<dbReference type="PROSITE" id="PS00284">
    <property type="entry name" value="SERPIN"/>
    <property type="match status" value="1"/>
</dbReference>
<evidence type="ECO:0000313" key="4">
    <source>
        <dbReference type="Proteomes" id="UP000077881"/>
    </source>
</evidence>
<comment type="caution">
    <text evidence="3">The sequence shown here is derived from an EMBL/GenBank/DDBJ whole genome shotgun (WGS) entry which is preliminary data.</text>
</comment>
<keyword evidence="4" id="KW-1185">Reference proteome</keyword>
<sequence length="385" mass="43564">MESNVDYGKGDYTKVNSANNQLGFHLLSKVDPDDHGNIFISPTSLLMALSMVYNGADGETKEEIAKALQVEGVEVADLNKANASLMSKLHNRSKDVELNVANSIWLNDHFHFQDQFKENTEDYFNAMIQEIDVNDRDAGDTINNWVKKATNEKIDEIVDSPLNPNLASILINTIYFNGNWTHEFKKELTEDRPFHLEDGTTKDVLTMTLNEKLAYMENEHIQAVTLPYGDEENMSMNVILPKEDTGLEKVISLMDSGTWNVWQEELTSQEGTVMLPKFQLEYEITLNNSLEKLGMKTAFDKEKANFQKMLQEDQPLWISEVKQKTFLDVNETGTEAAAATSVQMETTSAPIGQPFIMEINRPFIIMITDHSTDTILFMGSISNPQ</sequence>
<organism evidence="3 4">
    <name type="scientific">Lederbergia galactosidilytica</name>
    <dbReference type="NCBI Taxonomy" id="217031"/>
    <lineage>
        <taxon>Bacteria</taxon>
        <taxon>Bacillati</taxon>
        <taxon>Bacillota</taxon>
        <taxon>Bacilli</taxon>
        <taxon>Bacillales</taxon>
        <taxon>Bacillaceae</taxon>
        <taxon>Lederbergia</taxon>
    </lineage>
</organism>
<dbReference type="AlphaFoldDB" id="A0A177ZTN4"/>
<proteinExistence type="inferred from homology"/>
<dbReference type="STRING" id="217031.ABB05_10790"/>
<dbReference type="InterPro" id="IPR036186">
    <property type="entry name" value="Serpin_sf"/>
</dbReference>
<dbReference type="InterPro" id="IPR042185">
    <property type="entry name" value="Serpin_sf_2"/>
</dbReference>
<dbReference type="CDD" id="cd19588">
    <property type="entry name" value="serpin_miropin-like"/>
    <property type="match status" value="1"/>
</dbReference>
<dbReference type="Pfam" id="PF00079">
    <property type="entry name" value="Serpin"/>
    <property type="match status" value="1"/>
</dbReference>
<dbReference type="EMBL" id="LDJR01000046">
    <property type="protein sequence ID" value="OAK71281.1"/>
    <property type="molecule type" value="Genomic_DNA"/>
</dbReference>
<dbReference type="GO" id="GO:0005615">
    <property type="term" value="C:extracellular space"/>
    <property type="evidence" value="ECO:0007669"/>
    <property type="project" value="InterPro"/>
</dbReference>
<name>A0A177ZTN4_9BACI</name>
<gene>
    <name evidence="3" type="ORF">ABB05_10790</name>
</gene>
<evidence type="ECO:0000259" key="2">
    <source>
        <dbReference type="SMART" id="SM00093"/>
    </source>
</evidence>
<dbReference type="PANTHER" id="PTHR11461">
    <property type="entry name" value="SERINE PROTEASE INHIBITOR, SERPIN"/>
    <property type="match status" value="1"/>
</dbReference>
<evidence type="ECO:0000313" key="3">
    <source>
        <dbReference type="EMBL" id="OAK71281.1"/>
    </source>
</evidence>
<dbReference type="Gene3D" id="3.30.497.10">
    <property type="entry name" value="Antithrombin, subunit I, domain 2"/>
    <property type="match status" value="1"/>
</dbReference>
<dbReference type="InterPro" id="IPR000215">
    <property type="entry name" value="Serpin_fam"/>
</dbReference>
<dbReference type="InterPro" id="IPR023796">
    <property type="entry name" value="Serpin_dom"/>
</dbReference>
<dbReference type="Gene3D" id="2.30.39.10">
    <property type="entry name" value="Alpha-1-antitrypsin, domain 1"/>
    <property type="match status" value="1"/>
</dbReference>
<dbReference type="GO" id="GO:0004867">
    <property type="term" value="F:serine-type endopeptidase inhibitor activity"/>
    <property type="evidence" value="ECO:0007669"/>
    <property type="project" value="InterPro"/>
</dbReference>
<dbReference type="SUPFAM" id="SSF56574">
    <property type="entry name" value="Serpins"/>
    <property type="match status" value="1"/>
</dbReference>
<dbReference type="InterPro" id="IPR023795">
    <property type="entry name" value="Serpin_CS"/>
</dbReference>
<feature type="domain" description="Serpin" evidence="2">
    <location>
        <begin position="24"/>
        <end position="384"/>
    </location>
</feature>
<evidence type="ECO:0000256" key="1">
    <source>
        <dbReference type="RuleBase" id="RU000411"/>
    </source>
</evidence>
<protein>
    <recommendedName>
        <fullName evidence="2">Serpin domain-containing protein</fullName>
    </recommendedName>
</protein>
<reference evidence="3 4" key="1">
    <citation type="submission" date="2015-05" db="EMBL/GenBank/DDBJ databases">
        <title>Comparison of genome.</title>
        <authorList>
            <person name="Zheng Z."/>
            <person name="Sun M."/>
        </authorList>
    </citation>
    <scope>NUCLEOTIDE SEQUENCE [LARGE SCALE GENOMIC DNA]</scope>
    <source>
        <strain evidence="3 4">G25-74</strain>
    </source>
</reference>
<dbReference type="PATRIC" id="fig|217031.6.peg.2298"/>
<dbReference type="PANTHER" id="PTHR11461:SF211">
    <property type="entry name" value="GH10112P-RELATED"/>
    <property type="match status" value="1"/>
</dbReference>
<dbReference type="InterPro" id="IPR042178">
    <property type="entry name" value="Serpin_sf_1"/>
</dbReference>
<dbReference type="SMART" id="SM00093">
    <property type="entry name" value="SERPIN"/>
    <property type="match status" value="1"/>
</dbReference>
<dbReference type="Proteomes" id="UP000077881">
    <property type="component" value="Unassembled WGS sequence"/>
</dbReference>
<comment type="similarity">
    <text evidence="1">Belongs to the serpin family.</text>
</comment>
<accession>A0A177ZTN4</accession>